<proteinExistence type="predicted"/>
<reference evidence="1" key="1">
    <citation type="submission" date="2014-09" db="EMBL/GenBank/DDBJ databases">
        <authorList>
            <person name="Magalhaes I.L.F."/>
            <person name="Oliveira U."/>
            <person name="Santos F.R."/>
            <person name="Vidigal T.H.D.A."/>
            <person name="Brescovit A.D."/>
            <person name="Santos A.J."/>
        </authorList>
    </citation>
    <scope>NUCLEOTIDE SEQUENCE</scope>
    <source>
        <tissue evidence="1">Shoot tissue taken approximately 20 cm above the soil surface</tissue>
    </source>
</reference>
<organism evidence="1">
    <name type="scientific">Arundo donax</name>
    <name type="common">Giant reed</name>
    <name type="synonym">Donax arundinaceus</name>
    <dbReference type="NCBI Taxonomy" id="35708"/>
    <lineage>
        <taxon>Eukaryota</taxon>
        <taxon>Viridiplantae</taxon>
        <taxon>Streptophyta</taxon>
        <taxon>Embryophyta</taxon>
        <taxon>Tracheophyta</taxon>
        <taxon>Spermatophyta</taxon>
        <taxon>Magnoliopsida</taxon>
        <taxon>Liliopsida</taxon>
        <taxon>Poales</taxon>
        <taxon>Poaceae</taxon>
        <taxon>PACMAD clade</taxon>
        <taxon>Arundinoideae</taxon>
        <taxon>Arundineae</taxon>
        <taxon>Arundo</taxon>
    </lineage>
</organism>
<name>A0A0A8YH69_ARUDO</name>
<accession>A0A0A8YH69</accession>
<reference evidence="1" key="2">
    <citation type="journal article" date="2015" name="Data Brief">
        <title>Shoot transcriptome of the giant reed, Arundo donax.</title>
        <authorList>
            <person name="Barrero R.A."/>
            <person name="Guerrero F.D."/>
            <person name="Moolhuijzen P."/>
            <person name="Goolsby J.A."/>
            <person name="Tidwell J."/>
            <person name="Bellgard S.E."/>
            <person name="Bellgard M.I."/>
        </authorList>
    </citation>
    <scope>NUCLEOTIDE SEQUENCE</scope>
    <source>
        <tissue evidence="1">Shoot tissue taken approximately 20 cm above the soil surface</tissue>
    </source>
</reference>
<protein>
    <submittedName>
        <fullName evidence="1">Uncharacterized protein</fullName>
    </submittedName>
</protein>
<dbReference type="AlphaFoldDB" id="A0A0A8YH69"/>
<dbReference type="EMBL" id="GBRH01272624">
    <property type="protein sequence ID" value="JAD25271.1"/>
    <property type="molecule type" value="Transcribed_RNA"/>
</dbReference>
<evidence type="ECO:0000313" key="1">
    <source>
        <dbReference type="EMBL" id="JAD25271.1"/>
    </source>
</evidence>
<sequence length="45" mass="5000">MLFRISGHSVKRTEDGTHSMILHVVLSFLMSPGSNLWNTEPTSKG</sequence>